<dbReference type="PROSITE" id="PS00878">
    <property type="entry name" value="ODR_DC_2_1"/>
    <property type="match status" value="1"/>
</dbReference>
<evidence type="ECO:0000256" key="3">
    <source>
        <dbReference type="ARBA" id="ARBA00022898"/>
    </source>
</evidence>
<dbReference type="AlphaFoldDB" id="A0A6J8DD19"/>
<sequence length="225" mass="26516">MTYYFQDSTKSQIELVERQNSIDSLIKEKIHQIGSDENPFFIGDLGDIIRKHRIWQKCFPTVVPFYAVKCNDFYPVIRLMADMGLSSDCASKIEIQKILDLGVDPTRIIYANPYKQLSFLRYASDNDVAMMTFDCDDELEKIKEVYPAAKLILRICPQSNHKVKHPLKKKVRMSSFEIITAASICKETEIKRNWCKFPCWKWLFDRSRSLSRKKRKIYFKESQDM</sequence>
<comment type="cofactor">
    <cofactor evidence="1">
        <name>pyridoxal 5'-phosphate</name>
        <dbReference type="ChEBI" id="CHEBI:597326"/>
    </cofactor>
</comment>
<keyword evidence="5 11" id="KW-0456">Lyase</keyword>
<dbReference type="PRINTS" id="PR01182">
    <property type="entry name" value="ORNDCRBXLASE"/>
</dbReference>
<dbReference type="InterPro" id="IPR022644">
    <property type="entry name" value="De-COase2_N"/>
</dbReference>
<dbReference type="OrthoDB" id="5034579at2759"/>
<comment type="similarity">
    <text evidence="2">Belongs to the Orn/Lys/Arg decarboxylase class-II family.</text>
</comment>
<evidence type="ECO:0000256" key="7">
    <source>
        <dbReference type="ARBA" id="ARBA00034138"/>
    </source>
</evidence>
<dbReference type="InterPro" id="IPR002433">
    <property type="entry name" value="Orn_de-COase"/>
</dbReference>
<evidence type="ECO:0000313" key="12">
    <source>
        <dbReference type="Proteomes" id="UP000507470"/>
    </source>
</evidence>
<dbReference type="EC" id="4.1.1.17" evidence="7"/>
<keyword evidence="12" id="KW-1185">Reference proteome</keyword>
<dbReference type="GO" id="GO:0005737">
    <property type="term" value="C:cytoplasm"/>
    <property type="evidence" value="ECO:0007669"/>
    <property type="project" value="TreeGrafter"/>
</dbReference>
<accession>A0A6J8DD19</accession>
<evidence type="ECO:0000256" key="2">
    <source>
        <dbReference type="ARBA" id="ARBA00008872"/>
    </source>
</evidence>
<evidence type="ECO:0000313" key="11">
    <source>
        <dbReference type="EMBL" id="CAC5405946.1"/>
    </source>
</evidence>
<keyword evidence="3" id="KW-0663">Pyridoxal phosphate</keyword>
<keyword evidence="4" id="KW-0620">Polyamine biosynthesis</keyword>
<gene>
    <name evidence="11" type="ORF">MCOR_39581</name>
</gene>
<comment type="catalytic activity">
    <reaction evidence="9">
        <text>L-ornithine + H(+) = putrescine + CO2</text>
        <dbReference type="Rhea" id="RHEA:22964"/>
        <dbReference type="ChEBI" id="CHEBI:15378"/>
        <dbReference type="ChEBI" id="CHEBI:16526"/>
        <dbReference type="ChEBI" id="CHEBI:46911"/>
        <dbReference type="ChEBI" id="CHEBI:326268"/>
        <dbReference type="EC" id="4.1.1.17"/>
    </reaction>
</comment>
<comment type="subunit">
    <text evidence="8">Homodimer. Only the dimer is catalytically active, as the active sites are constructed of residues from both monomers.</text>
</comment>
<evidence type="ECO:0000256" key="8">
    <source>
        <dbReference type="ARBA" id="ARBA00046672"/>
    </source>
</evidence>
<comment type="pathway">
    <text evidence="6">Amine and polyamine biosynthesis; putrescine biosynthesis via L-ornithine pathway; putrescine from L-ornithine: step 1/1.</text>
</comment>
<dbReference type="InterPro" id="IPR022653">
    <property type="entry name" value="De-COase2_pyr-phos_BS"/>
</dbReference>
<dbReference type="GO" id="GO:0004586">
    <property type="term" value="F:ornithine decarboxylase activity"/>
    <property type="evidence" value="ECO:0007669"/>
    <property type="project" value="UniProtKB-EC"/>
</dbReference>
<dbReference type="PANTHER" id="PTHR11482">
    <property type="entry name" value="ARGININE/DIAMINOPIMELATE/ORNITHINE DECARBOXYLASE"/>
    <property type="match status" value="1"/>
</dbReference>
<evidence type="ECO:0000259" key="10">
    <source>
        <dbReference type="Pfam" id="PF02784"/>
    </source>
</evidence>
<proteinExistence type="inferred from homology"/>
<dbReference type="PRINTS" id="PR01179">
    <property type="entry name" value="ODADCRBXLASE"/>
</dbReference>
<dbReference type="SUPFAM" id="SSF51419">
    <property type="entry name" value="PLP-binding barrel"/>
    <property type="match status" value="1"/>
</dbReference>
<evidence type="ECO:0000256" key="5">
    <source>
        <dbReference type="ARBA" id="ARBA00023239"/>
    </source>
</evidence>
<dbReference type="PANTHER" id="PTHR11482:SF6">
    <property type="entry name" value="ORNITHINE DECARBOXYLASE 1-RELATED"/>
    <property type="match status" value="1"/>
</dbReference>
<evidence type="ECO:0000256" key="1">
    <source>
        <dbReference type="ARBA" id="ARBA00001933"/>
    </source>
</evidence>
<protein>
    <recommendedName>
        <fullName evidence="7">ornithine decarboxylase</fullName>
        <ecNumber evidence="7">4.1.1.17</ecNumber>
    </recommendedName>
</protein>
<dbReference type="Pfam" id="PF02784">
    <property type="entry name" value="Orn_Arg_deC_N"/>
    <property type="match status" value="1"/>
</dbReference>
<dbReference type="InterPro" id="IPR000183">
    <property type="entry name" value="Orn/DAP/Arg_de-COase"/>
</dbReference>
<evidence type="ECO:0000256" key="6">
    <source>
        <dbReference type="ARBA" id="ARBA00034115"/>
    </source>
</evidence>
<evidence type="ECO:0000256" key="4">
    <source>
        <dbReference type="ARBA" id="ARBA00023115"/>
    </source>
</evidence>
<dbReference type="InterPro" id="IPR029066">
    <property type="entry name" value="PLP-binding_barrel"/>
</dbReference>
<feature type="domain" description="Orn/DAP/Arg decarboxylase 2 N-terminal" evidence="10">
    <location>
        <begin position="45"/>
        <end position="163"/>
    </location>
</feature>
<dbReference type="Gene3D" id="3.20.20.10">
    <property type="entry name" value="Alanine racemase"/>
    <property type="match status" value="1"/>
</dbReference>
<organism evidence="11 12">
    <name type="scientific">Mytilus coruscus</name>
    <name type="common">Sea mussel</name>
    <dbReference type="NCBI Taxonomy" id="42192"/>
    <lineage>
        <taxon>Eukaryota</taxon>
        <taxon>Metazoa</taxon>
        <taxon>Spiralia</taxon>
        <taxon>Lophotrochozoa</taxon>
        <taxon>Mollusca</taxon>
        <taxon>Bivalvia</taxon>
        <taxon>Autobranchia</taxon>
        <taxon>Pteriomorphia</taxon>
        <taxon>Mytilida</taxon>
        <taxon>Mytiloidea</taxon>
        <taxon>Mytilidae</taxon>
        <taxon>Mytilinae</taxon>
        <taxon>Mytilus</taxon>
    </lineage>
</organism>
<dbReference type="EMBL" id="CACVKT020007144">
    <property type="protein sequence ID" value="CAC5405946.1"/>
    <property type="molecule type" value="Genomic_DNA"/>
</dbReference>
<evidence type="ECO:0000256" key="9">
    <source>
        <dbReference type="ARBA" id="ARBA00049127"/>
    </source>
</evidence>
<dbReference type="Proteomes" id="UP000507470">
    <property type="component" value="Unassembled WGS sequence"/>
</dbReference>
<reference evidence="11 12" key="1">
    <citation type="submission" date="2020-06" db="EMBL/GenBank/DDBJ databases">
        <authorList>
            <person name="Li R."/>
            <person name="Bekaert M."/>
        </authorList>
    </citation>
    <scope>NUCLEOTIDE SEQUENCE [LARGE SCALE GENOMIC DNA]</scope>
    <source>
        <strain evidence="12">wild</strain>
    </source>
</reference>
<dbReference type="GO" id="GO:0033387">
    <property type="term" value="P:putrescine biosynthetic process from arginine, via ornithine"/>
    <property type="evidence" value="ECO:0007669"/>
    <property type="project" value="TreeGrafter"/>
</dbReference>
<name>A0A6J8DD19_MYTCO</name>